<dbReference type="Proteomes" id="UP001328107">
    <property type="component" value="Unassembled WGS sequence"/>
</dbReference>
<sequence length="62" mass="6905">ICDPDDDLCEPVTINGKTMECDPNDDFCETITLDDDASIECTSDALVYNLLPIKLCVLRRLP</sequence>
<reference evidence="2" key="1">
    <citation type="submission" date="2022-10" db="EMBL/GenBank/DDBJ databases">
        <title>Genome assembly of Pristionchus species.</title>
        <authorList>
            <person name="Yoshida K."/>
            <person name="Sommer R.J."/>
        </authorList>
    </citation>
    <scope>NUCLEOTIDE SEQUENCE [LARGE SCALE GENOMIC DNA]</scope>
    <source>
        <strain evidence="2">RS5460</strain>
    </source>
</reference>
<protein>
    <submittedName>
        <fullName evidence="1">Uncharacterized protein</fullName>
    </submittedName>
</protein>
<evidence type="ECO:0000313" key="1">
    <source>
        <dbReference type="EMBL" id="GMR49002.1"/>
    </source>
</evidence>
<name>A0AAN5I202_9BILA</name>
<comment type="caution">
    <text evidence="1">The sequence shown here is derived from an EMBL/GenBank/DDBJ whole genome shotgun (WGS) entry which is preliminary data.</text>
</comment>
<evidence type="ECO:0000313" key="2">
    <source>
        <dbReference type="Proteomes" id="UP001328107"/>
    </source>
</evidence>
<feature type="non-terminal residue" evidence="1">
    <location>
        <position position="1"/>
    </location>
</feature>
<organism evidence="1 2">
    <name type="scientific">Pristionchus mayeri</name>
    <dbReference type="NCBI Taxonomy" id="1317129"/>
    <lineage>
        <taxon>Eukaryota</taxon>
        <taxon>Metazoa</taxon>
        <taxon>Ecdysozoa</taxon>
        <taxon>Nematoda</taxon>
        <taxon>Chromadorea</taxon>
        <taxon>Rhabditida</taxon>
        <taxon>Rhabditina</taxon>
        <taxon>Diplogasteromorpha</taxon>
        <taxon>Diplogasteroidea</taxon>
        <taxon>Neodiplogasteridae</taxon>
        <taxon>Pristionchus</taxon>
    </lineage>
</organism>
<dbReference type="EMBL" id="BTRK01000004">
    <property type="protein sequence ID" value="GMR49002.1"/>
    <property type="molecule type" value="Genomic_DNA"/>
</dbReference>
<keyword evidence="2" id="KW-1185">Reference proteome</keyword>
<gene>
    <name evidence="1" type="ORF">PMAYCL1PPCAC_19197</name>
</gene>
<dbReference type="AlphaFoldDB" id="A0AAN5I202"/>
<accession>A0AAN5I202</accession>
<proteinExistence type="predicted"/>